<dbReference type="AlphaFoldDB" id="A0A224YCG1"/>
<dbReference type="EMBL" id="GFPF01000336">
    <property type="protein sequence ID" value="MAA11482.1"/>
    <property type="molecule type" value="Transcribed_RNA"/>
</dbReference>
<feature type="compositionally biased region" description="Basic residues" evidence="1">
    <location>
        <begin position="143"/>
        <end position="160"/>
    </location>
</feature>
<feature type="chain" id="PRO_5013121455" evidence="2">
    <location>
        <begin position="17"/>
        <end position="190"/>
    </location>
</feature>
<feature type="region of interest" description="Disordered" evidence="1">
    <location>
        <begin position="99"/>
        <end position="190"/>
    </location>
</feature>
<evidence type="ECO:0000256" key="2">
    <source>
        <dbReference type="SAM" id="SignalP"/>
    </source>
</evidence>
<evidence type="ECO:0000256" key="1">
    <source>
        <dbReference type="SAM" id="MobiDB-lite"/>
    </source>
</evidence>
<sequence length="190" mass="21449">MNAFYLLCAFVPLAVADVGTNYTLCPNRTYDAKKDNYRQRCVYYCSNGPGWFMAYLLNGTKCWFTENANGTCYNGMCYLTLPDGVTLGSLPVSSEVTMSTAAGTEGNGDTESPPGTEPSVPDDTRTTHKGEKKKKKESEKKSKKEKKKKKKEKGEKKKKKKEEVEGKQKKDKDKKKKKEKKGKQSKLQEW</sequence>
<name>A0A224YCG1_9ACAR</name>
<keyword evidence="2" id="KW-0732">Signal</keyword>
<protein>
    <submittedName>
        <fullName evidence="3">Basic tail secreted protein</fullName>
    </submittedName>
</protein>
<reference evidence="3" key="1">
    <citation type="journal article" date="2017" name="Parasit. Vectors">
        <title>Sialotranscriptomics of Rhipicephalus zambeziensis reveals intricate expression profiles of secretory proteins and suggests tight temporal transcriptional regulation during blood-feeding.</title>
        <authorList>
            <person name="de Castro M.H."/>
            <person name="de Klerk D."/>
            <person name="Pienaar R."/>
            <person name="Rees D.J.G."/>
            <person name="Mans B.J."/>
        </authorList>
    </citation>
    <scope>NUCLEOTIDE SEQUENCE</scope>
    <source>
        <tissue evidence="3">Salivary glands</tissue>
    </source>
</reference>
<feature type="compositionally biased region" description="Basic residues" evidence="1">
    <location>
        <begin position="172"/>
        <end position="184"/>
    </location>
</feature>
<feature type="compositionally biased region" description="Basic and acidic residues" evidence="1">
    <location>
        <begin position="161"/>
        <end position="171"/>
    </location>
</feature>
<organism evidence="3">
    <name type="scientific">Rhipicephalus zambeziensis</name>
    <dbReference type="NCBI Taxonomy" id="60191"/>
    <lineage>
        <taxon>Eukaryota</taxon>
        <taxon>Metazoa</taxon>
        <taxon>Ecdysozoa</taxon>
        <taxon>Arthropoda</taxon>
        <taxon>Chelicerata</taxon>
        <taxon>Arachnida</taxon>
        <taxon>Acari</taxon>
        <taxon>Parasitiformes</taxon>
        <taxon>Ixodida</taxon>
        <taxon>Ixodoidea</taxon>
        <taxon>Ixodidae</taxon>
        <taxon>Rhipicephalinae</taxon>
        <taxon>Rhipicephalus</taxon>
        <taxon>Rhipicephalus</taxon>
    </lineage>
</organism>
<accession>A0A224YCG1</accession>
<feature type="compositionally biased region" description="Polar residues" evidence="1">
    <location>
        <begin position="99"/>
        <end position="110"/>
    </location>
</feature>
<proteinExistence type="predicted"/>
<feature type="signal peptide" evidence="2">
    <location>
        <begin position="1"/>
        <end position="16"/>
    </location>
</feature>
<evidence type="ECO:0000313" key="3">
    <source>
        <dbReference type="EMBL" id="MAA11482.1"/>
    </source>
</evidence>